<keyword evidence="2" id="KW-1185">Reference proteome</keyword>
<dbReference type="Proteomes" id="UP000095009">
    <property type="component" value="Unassembled WGS sequence"/>
</dbReference>
<name>A0A1E3PIU3_9ASCO</name>
<organism evidence="1 2">
    <name type="scientific">Nadsonia fulvescens var. elongata DSM 6958</name>
    <dbReference type="NCBI Taxonomy" id="857566"/>
    <lineage>
        <taxon>Eukaryota</taxon>
        <taxon>Fungi</taxon>
        <taxon>Dikarya</taxon>
        <taxon>Ascomycota</taxon>
        <taxon>Saccharomycotina</taxon>
        <taxon>Dipodascomycetes</taxon>
        <taxon>Dipodascales</taxon>
        <taxon>Dipodascales incertae sedis</taxon>
        <taxon>Nadsonia</taxon>
    </lineage>
</organism>
<dbReference type="EMBL" id="KV454410">
    <property type="protein sequence ID" value="ODQ65124.1"/>
    <property type="molecule type" value="Genomic_DNA"/>
</dbReference>
<proteinExistence type="predicted"/>
<reference evidence="1 2" key="1">
    <citation type="journal article" date="2016" name="Proc. Natl. Acad. Sci. U.S.A.">
        <title>Comparative genomics of biotechnologically important yeasts.</title>
        <authorList>
            <person name="Riley R."/>
            <person name="Haridas S."/>
            <person name="Wolfe K.H."/>
            <person name="Lopes M.R."/>
            <person name="Hittinger C.T."/>
            <person name="Goeker M."/>
            <person name="Salamov A.A."/>
            <person name="Wisecaver J.H."/>
            <person name="Long T.M."/>
            <person name="Calvey C.H."/>
            <person name="Aerts A.L."/>
            <person name="Barry K.W."/>
            <person name="Choi C."/>
            <person name="Clum A."/>
            <person name="Coughlan A.Y."/>
            <person name="Deshpande S."/>
            <person name="Douglass A.P."/>
            <person name="Hanson S.J."/>
            <person name="Klenk H.-P."/>
            <person name="LaButti K.M."/>
            <person name="Lapidus A."/>
            <person name="Lindquist E.A."/>
            <person name="Lipzen A.M."/>
            <person name="Meier-Kolthoff J.P."/>
            <person name="Ohm R.A."/>
            <person name="Otillar R.P."/>
            <person name="Pangilinan J.L."/>
            <person name="Peng Y."/>
            <person name="Rokas A."/>
            <person name="Rosa C.A."/>
            <person name="Scheuner C."/>
            <person name="Sibirny A.A."/>
            <person name="Slot J.C."/>
            <person name="Stielow J.B."/>
            <person name="Sun H."/>
            <person name="Kurtzman C.P."/>
            <person name="Blackwell M."/>
            <person name="Grigoriev I.V."/>
            <person name="Jeffries T.W."/>
        </authorList>
    </citation>
    <scope>NUCLEOTIDE SEQUENCE [LARGE SCALE GENOMIC DNA]</scope>
    <source>
        <strain evidence="1 2">DSM 6958</strain>
    </source>
</reference>
<gene>
    <name evidence="1" type="ORF">NADFUDRAFT_46877</name>
</gene>
<evidence type="ECO:0008006" key="3">
    <source>
        <dbReference type="Google" id="ProtNLM"/>
    </source>
</evidence>
<evidence type="ECO:0000313" key="1">
    <source>
        <dbReference type="EMBL" id="ODQ65124.1"/>
    </source>
</evidence>
<dbReference type="OrthoDB" id="4392610at2759"/>
<sequence length="159" mass="18579">MSLTLAEIRSAYKQLYKNGSRITQYHRSSHSVFRQCLRPRFTIHPPTETADIVTRKTLNNTIDFFQRAASYRGIEWQIITNLLHIEYDRLQHFNVRMANKSALTARAQERAEQSIKNGNPEIDWGKGGNKLAEHYRVIQSYAALEELRRELNRSLDTCI</sequence>
<protein>
    <recommendedName>
        <fullName evidence="3">DUF1763-domain-containing protein</fullName>
    </recommendedName>
</protein>
<accession>A0A1E3PIU3</accession>
<dbReference type="AlphaFoldDB" id="A0A1E3PIU3"/>
<evidence type="ECO:0000313" key="2">
    <source>
        <dbReference type="Proteomes" id="UP000095009"/>
    </source>
</evidence>